<name>A0A4Q2UKK2_9BACT</name>
<proteinExistence type="predicted"/>
<dbReference type="AlphaFoldDB" id="A0A4Q2UKK2"/>
<protein>
    <submittedName>
        <fullName evidence="2">DUF885 domain-containing protein</fullName>
    </submittedName>
</protein>
<evidence type="ECO:0000313" key="3">
    <source>
        <dbReference type="Proteomes" id="UP000290407"/>
    </source>
</evidence>
<comment type="caution">
    <text evidence="2">The sequence shown here is derived from an EMBL/GenBank/DDBJ whole genome shotgun (WGS) entry which is preliminary data.</text>
</comment>
<organism evidence="2 3">
    <name type="scientific">Spirosoma sordidisoli</name>
    <dbReference type="NCBI Taxonomy" id="2502893"/>
    <lineage>
        <taxon>Bacteria</taxon>
        <taxon>Pseudomonadati</taxon>
        <taxon>Bacteroidota</taxon>
        <taxon>Cytophagia</taxon>
        <taxon>Cytophagales</taxon>
        <taxon>Cytophagaceae</taxon>
        <taxon>Spirosoma</taxon>
    </lineage>
</organism>
<dbReference type="PANTHER" id="PTHR33361">
    <property type="entry name" value="GLR0591 PROTEIN"/>
    <property type="match status" value="1"/>
</dbReference>
<dbReference type="EMBL" id="SBLB01000008">
    <property type="protein sequence ID" value="RYC67339.1"/>
    <property type="molecule type" value="Genomic_DNA"/>
</dbReference>
<dbReference type="InterPro" id="IPR010281">
    <property type="entry name" value="DUF885"/>
</dbReference>
<dbReference type="Proteomes" id="UP000290407">
    <property type="component" value="Unassembled WGS sequence"/>
</dbReference>
<feature type="signal peptide" evidence="1">
    <location>
        <begin position="1"/>
        <end position="17"/>
    </location>
</feature>
<keyword evidence="1" id="KW-0732">Signal</keyword>
<feature type="chain" id="PRO_5020337241" evidence="1">
    <location>
        <begin position="18"/>
        <end position="580"/>
    </location>
</feature>
<accession>A0A4Q2UKK2</accession>
<keyword evidence="3" id="KW-1185">Reference proteome</keyword>
<gene>
    <name evidence="2" type="ORF">EQG79_24815</name>
</gene>
<dbReference type="Pfam" id="PF05960">
    <property type="entry name" value="DUF885"/>
    <property type="match status" value="1"/>
</dbReference>
<dbReference type="RefSeq" id="WP_129605218.1">
    <property type="nucleotide sequence ID" value="NZ_SBLB01000008.1"/>
</dbReference>
<sequence>MYNRLLLFLCLAFPAWAQTPDQRVTKVIADVWAFRLADEPLLAVMTGQGQSPDRLFSYSEAAFQKRHAFYQQKLTELKALPAHQLSAANRTNASLLIYLLDSYVSDYKLKTYLNPLLAEGGPHTDLSFIPAQLPFQTVADYERYIRMLMGFPAQMTEVVALLRDGLKLGMTQPRAVMEGYQTTYQAHIVSDPASSVFYKPFERMPATFSAADRERLKKAGRQAVMDGAVAGYRQFGAFMDTDYLPNLRTTLGASALPNGEAYYQERVRYYTTLDLTPDQVHQTGGAEVARIRAEMNAVMVKTGFTGSFADFLKFLRTSEQFYPKTAGQLLREASYIAKRADDKLPAFFGRLPRQPYGVSPVPDAIAPKYTAGRYVGAPLGGTTAGQYWVNTYNLPSRSLYTLEALTLHEAVPGHHLQTALSAELTSLPVFRRFLYVDAFGEGWGLYCEWLGREMGFYTDPYSDFGRLTYEMWRACRLVVDTGIHAKGWSREQAMQFMAENTALSLHEVRTEVDRYISWPGQALAYKTGEMKIKQLRKQAEVTLKERFDIRQFHDALLGQGTVTLPILEQVVADYIQKARK</sequence>
<evidence type="ECO:0000313" key="2">
    <source>
        <dbReference type="EMBL" id="RYC67339.1"/>
    </source>
</evidence>
<reference evidence="2 3" key="1">
    <citation type="submission" date="2019-01" db="EMBL/GenBank/DDBJ databases">
        <title>Spirosoma flava sp. nov., a propanil-degrading bacterium isolated from herbicide-contaminated soil.</title>
        <authorList>
            <person name="Zhang L."/>
            <person name="Jiang J.-D."/>
        </authorList>
    </citation>
    <scope>NUCLEOTIDE SEQUENCE [LARGE SCALE GENOMIC DNA]</scope>
    <source>
        <strain evidence="2 3">TY50</strain>
    </source>
</reference>
<dbReference type="PANTHER" id="PTHR33361:SF2">
    <property type="entry name" value="DUF885 DOMAIN-CONTAINING PROTEIN"/>
    <property type="match status" value="1"/>
</dbReference>
<evidence type="ECO:0000256" key="1">
    <source>
        <dbReference type="SAM" id="SignalP"/>
    </source>
</evidence>